<name>A0A1Q8Q629_9BACI</name>
<dbReference type="PANTHER" id="PTHR34982">
    <property type="entry name" value="YOP PROTEINS TRANSLOCATION PROTEIN L"/>
    <property type="match status" value="1"/>
</dbReference>
<dbReference type="InterPro" id="IPR051472">
    <property type="entry name" value="T3SS_Stator/FliH"/>
</dbReference>
<dbReference type="STRING" id="1714264.BTO30_07640"/>
<sequence>MILLSKLIRTDNTGWDEKPKRIISIKPFFSAPELEEEDKTYDFEQERSAVIQEATGQAQTIIEQAHLEKKRLMDEAAAWQADWEQEKEKIQMEAYQTAFEQGAVEGREAGYREMSALIDEAKYVVASSKIEYEKNVERSEQTILTLALTCSEKILRTALDDNDELFMGIVKSVIKEVREQKEVQIHVHPARYAFVVSQKDEIEALFPGDVNCYIFPNEEAAENACFVETASGRIDASIDTQLQQLRKTLIDILERE</sequence>
<evidence type="ECO:0000256" key="5">
    <source>
        <dbReference type="ARBA" id="ARBA00022927"/>
    </source>
</evidence>
<protein>
    <recommendedName>
        <fullName evidence="7">Flagellar assembly protein FliH</fullName>
    </recommendedName>
</protein>
<evidence type="ECO:0000313" key="10">
    <source>
        <dbReference type="Proteomes" id="UP000185568"/>
    </source>
</evidence>
<dbReference type="EMBL" id="MSDU01000014">
    <property type="protein sequence ID" value="OLN22790.1"/>
    <property type="molecule type" value="Genomic_DNA"/>
</dbReference>
<reference evidence="9 10" key="1">
    <citation type="submission" date="2016-12" db="EMBL/GenBank/DDBJ databases">
        <title>Domibacillus antri genome sequencing.</title>
        <authorList>
            <person name="Verma A."/>
            <person name="Krishnamurthi S."/>
        </authorList>
    </citation>
    <scope>NUCLEOTIDE SEQUENCE [LARGE SCALE GENOMIC DNA]</scope>
    <source>
        <strain evidence="9 10">XD80</strain>
    </source>
</reference>
<dbReference type="AlphaFoldDB" id="A0A1Q8Q629"/>
<evidence type="ECO:0000256" key="4">
    <source>
        <dbReference type="ARBA" id="ARBA00022795"/>
    </source>
</evidence>
<dbReference type="Proteomes" id="UP000185568">
    <property type="component" value="Unassembled WGS sequence"/>
</dbReference>
<comment type="caution">
    <text evidence="9">The sequence shown here is derived from an EMBL/GenBank/DDBJ whole genome shotgun (WGS) entry which is preliminary data.</text>
</comment>
<gene>
    <name evidence="9" type="ORF">BTO30_07640</name>
</gene>
<evidence type="ECO:0000256" key="2">
    <source>
        <dbReference type="ARBA" id="ARBA00006602"/>
    </source>
</evidence>
<evidence type="ECO:0000259" key="8">
    <source>
        <dbReference type="Pfam" id="PF02108"/>
    </source>
</evidence>
<evidence type="ECO:0000256" key="6">
    <source>
        <dbReference type="ARBA" id="ARBA00023225"/>
    </source>
</evidence>
<dbReference type="PANTHER" id="PTHR34982:SF1">
    <property type="entry name" value="FLAGELLAR ASSEMBLY PROTEIN FLIH"/>
    <property type="match status" value="1"/>
</dbReference>
<comment type="similarity">
    <text evidence="2">Belongs to the FliH family.</text>
</comment>
<dbReference type="Pfam" id="PF02108">
    <property type="entry name" value="FliH"/>
    <property type="match status" value="1"/>
</dbReference>
<dbReference type="InterPro" id="IPR018035">
    <property type="entry name" value="Flagellar_FliH/T3SS_HrpE"/>
</dbReference>
<accession>A0A1Q8Q629</accession>
<keyword evidence="9" id="KW-0282">Flagellum</keyword>
<keyword evidence="6" id="KW-1006">Bacterial flagellum protein export</keyword>
<keyword evidence="9" id="KW-0969">Cilium</keyword>
<keyword evidence="5" id="KW-0653">Protein transport</keyword>
<keyword evidence="3" id="KW-0813">Transport</keyword>
<dbReference type="InterPro" id="IPR022524">
    <property type="entry name" value="FliH_Bacilli"/>
</dbReference>
<evidence type="ECO:0000313" key="9">
    <source>
        <dbReference type="EMBL" id="OLN22790.1"/>
    </source>
</evidence>
<keyword evidence="10" id="KW-1185">Reference proteome</keyword>
<evidence type="ECO:0000256" key="3">
    <source>
        <dbReference type="ARBA" id="ARBA00022448"/>
    </source>
</evidence>
<dbReference type="GO" id="GO:0005829">
    <property type="term" value="C:cytosol"/>
    <property type="evidence" value="ECO:0007669"/>
    <property type="project" value="TreeGrafter"/>
</dbReference>
<dbReference type="GO" id="GO:0015031">
    <property type="term" value="P:protein transport"/>
    <property type="evidence" value="ECO:0007669"/>
    <property type="project" value="UniProtKB-KW"/>
</dbReference>
<keyword evidence="4" id="KW-1005">Bacterial flagellum biogenesis</keyword>
<keyword evidence="9" id="KW-0966">Cell projection</keyword>
<organism evidence="9 10">
    <name type="scientific">Domibacillus antri</name>
    <dbReference type="NCBI Taxonomy" id="1714264"/>
    <lineage>
        <taxon>Bacteria</taxon>
        <taxon>Bacillati</taxon>
        <taxon>Bacillota</taxon>
        <taxon>Bacilli</taxon>
        <taxon>Bacillales</taxon>
        <taxon>Bacillaceae</taxon>
        <taxon>Domibacillus</taxon>
    </lineage>
</organism>
<evidence type="ECO:0000256" key="1">
    <source>
        <dbReference type="ARBA" id="ARBA00003041"/>
    </source>
</evidence>
<comment type="function">
    <text evidence="1">Needed for flagellar regrowth and assembly.</text>
</comment>
<dbReference type="NCBIfam" id="TIGR03825">
    <property type="entry name" value="FliH_bacil"/>
    <property type="match status" value="1"/>
</dbReference>
<feature type="domain" description="Flagellar assembly protein FliH/Type III secretion system HrpE" evidence="8">
    <location>
        <begin position="129"/>
        <end position="245"/>
    </location>
</feature>
<proteinExistence type="inferred from homology"/>
<evidence type="ECO:0000256" key="7">
    <source>
        <dbReference type="NCBIfam" id="TIGR03825"/>
    </source>
</evidence>
<dbReference type="GO" id="GO:0044781">
    <property type="term" value="P:bacterial-type flagellum organization"/>
    <property type="evidence" value="ECO:0007669"/>
    <property type="project" value="UniProtKB-KW"/>
</dbReference>